<evidence type="ECO:0000313" key="16">
    <source>
        <dbReference type="Proteomes" id="UP001611415"/>
    </source>
</evidence>
<dbReference type="RefSeq" id="WP_397091905.1">
    <property type="nucleotide sequence ID" value="NZ_JBIRYO010000004.1"/>
</dbReference>
<keyword evidence="16" id="KW-1185">Reference proteome</keyword>
<evidence type="ECO:0000256" key="2">
    <source>
        <dbReference type="ARBA" id="ARBA00000625"/>
    </source>
</evidence>
<evidence type="ECO:0000256" key="5">
    <source>
        <dbReference type="ARBA" id="ARBA00012866"/>
    </source>
</evidence>
<dbReference type="Pfam" id="PF16911">
    <property type="entry name" value="PapA_C"/>
    <property type="match status" value="1"/>
</dbReference>
<comment type="catalytic activity">
    <reaction evidence="2">
        <text>2 a mycocerosyl-[mycocerosic acid synthase] + a phenolphthiocerol = a dimycocerosyl phenolphthiocerol + 2 holo-[mycocerosic acid synthase].</text>
        <dbReference type="EC" id="2.3.1.282"/>
    </reaction>
</comment>
<evidence type="ECO:0000256" key="12">
    <source>
        <dbReference type="ARBA" id="ARBA00033407"/>
    </source>
</evidence>
<organism evidence="15 16">
    <name type="scientific">Nocardia xishanensis</name>
    <dbReference type="NCBI Taxonomy" id="238964"/>
    <lineage>
        <taxon>Bacteria</taxon>
        <taxon>Bacillati</taxon>
        <taxon>Actinomycetota</taxon>
        <taxon>Actinomycetes</taxon>
        <taxon>Mycobacteriales</taxon>
        <taxon>Nocardiaceae</taxon>
        <taxon>Nocardia</taxon>
    </lineage>
</organism>
<accession>A0ABW7WWU4</accession>
<evidence type="ECO:0000256" key="13">
    <source>
        <dbReference type="SAM" id="MobiDB-lite"/>
    </source>
</evidence>
<dbReference type="InterPro" id="IPR052058">
    <property type="entry name" value="Alcohol_O-acetyltransferase"/>
</dbReference>
<evidence type="ECO:0000256" key="6">
    <source>
        <dbReference type="ARBA" id="ARBA00013449"/>
    </source>
</evidence>
<dbReference type="PANTHER" id="PTHR28037">
    <property type="entry name" value="ALCOHOL O-ACETYLTRANSFERASE 1-RELATED"/>
    <property type="match status" value="1"/>
</dbReference>
<evidence type="ECO:0000256" key="4">
    <source>
        <dbReference type="ARBA" id="ARBA00006558"/>
    </source>
</evidence>
<dbReference type="Gene3D" id="3.30.559.10">
    <property type="entry name" value="Chloramphenicol acetyltransferase-like domain"/>
    <property type="match status" value="1"/>
</dbReference>
<proteinExistence type="inferred from homology"/>
<feature type="compositionally biased region" description="Pro residues" evidence="13">
    <location>
        <begin position="186"/>
        <end position="198"/>
    </location>
</feature>
<evidence type="ECO:0000256" key="10">
    <source>
        <dbReference type="ARBA" id="ARBA00030465"/>
    </source>
</evidence>
<dbReference type="Gene3D" id="3.30.559.30">
    <property type="entry name" value="Nonribosomal peptide synthetase, condensation domain"/>
    <property type="match status" value="1"/>
</dbReference>
<comment type="similarity">
    <text evidence="4">Belongs to the acyltransferase PapA5 family.</text>
</comment>
<dbReference type="InterPro" id="IPR023213">
    <property type="entry name" value="CAT-like_dom_sf"/>
</dbReference>
<protein>
    <recommendedName>
        <fullName evidence="6">Phthiocerol/phthiodiolone dimycocerosyl transferase</fullName>
        <ecNumber evidence="5">2.3.1.282</ecNumber>
    </recommendedName>
    <alternativeName>
        <fullName evidence="12">Acyltransferase PapA5</fullName>
    </alternativeName>
    <alternativeName>
        <fullName evidence="10">Phthiocerol/phthiodiolone O-acyltransferase</fullName>
    </alternativeName>
    <alternativeName>
        <fullName evidence="11">Polyketide synthase-associated protein A5</fullName>
    </alternativeName>
</protein>
<keyword evidence="8" id="KW-0808">Transferase</keyword>
<dbReference type="EMBL" id="JBIRYO010000004">
    <property type="protein sequence ID" value="MFI2473306.1"/>
    <property type="molecule type" value="Genomic_DNA"/>
</dbReference>
<comment type="catalytic activity">
    <reaction evidence="1">
        <text>2 a mycocerosyl-[mycocerosic acid synthase] + a phthiocerol = a dimycocerosyl phthiocerol + 2 holo-[mycocerosic acid synthase].</text>
        <dbReference type="EC" id="2.3.1.282"/>
    </reaction>
</comment>
<evidence type="ECO:0000313" key="15">
    <source>
        <dbReference type="EMBL" id="MFI2473306.1"/>
    </source>
</evidence>
<evidence type="ECO:0000256" key="3">
    <source>
        <dbReference type="ARBA" id="ARBA00001907"/>
    </source>
</evidence>
<keyword evidence="9 15" id="KW-0012">Acyltransferase</keyword>
<reference evidence="15 16" key="1">
    <citation type="submission" date="2024-10" db="EMBL/GenBank/DDBJ databases">
        <title>The Natural Products Discovery Center: Release of the First 8490 Sequenced Strains for Exploring Actinobacteria Biosynthetic Diversity.</title>
        <authorList>
            <person name="Kalkreuter E."/>
            <person name="Kautsar S.A."/>
            <person name="Yang D."/>
            <person name="Bader C.D."/>
            <person name="Teijaro C.N."/>
            <person name="Fluegel L."/>
            <person name="Davis C.M."/>
            <person name="Simpson J.R."/>
            <person name="Lauterbach L."/>
            <person name="Steele A.D."/>
            <person name="Gui C."/>
            <person name="Meng S."/>
            <person name="Li G."/>
            <person name="Viehrig K."/>
            <person name="Ye F."/>
            <person name="Su P."/>
            <person name="Kiefer A.F."/>
            <person name="Nichols A."/>
            <person name="Cepeda A.J."/>
            <person name="Yan W."/>
            <person name="Fan B."/>
            <person name="Jiang Y."/>
            <person name="Adhikari A."/>
            <person name="Zheng C.-J."/>
            <person name="Schuster L."/>
            <person name="Cowan T.M."/>
            <person name="Smanski M.J."/>
            <person name="Chevrette M.G."/>
            <person name="De Carvalho L.P.S."/>
            <person name="Shen B."/>
        </authorList>
    </citation>
    <scope>NUCLEOTIDE SEQUENCE [LARGE SCALE GENOMIC DNA]</scope>
    <source>
        <strain evidence="15 16">NPDC019275</strain>
    </source>
</reference>
<evidence type="ECO:0000256" key="7">
    <source>
        <dbReference type="ARBA" id="ARBA00022516"/>
    </source>
</evidence>
<dbReference type="EC" id="2.3.1.282" evidence="5"/>
<dbReference type="GO" id="GO:0016746">
    <property type="term" value="F:acyltransferase activity"/>
    <property type="evidence" value="ECO:0007669"/>
    <property type="project" value="UniProtKB-KW"/>
</dbReference>
<dbReference type="PANTHER" id="PTHR28037:SF1">
    <property type="entry name" value="ALCOHOL O-ACETYLTRANSFERASE 1-RELATED"/>
    <property type="match status" value="1"/>
</dbReference>
<keyword evidence="7" id="KW-0443">Lipid metabolism</keyword>
<sequence length="434" mass="46122">MWWTVDDTVRVLAPSEQRFVRHATYTGRSVLVEGELDIAALRSAFGALLRTHPILACRIGEDATGTGHLLRPAGDGVGAWVRAGDTATVRLPDETLDPSVQLAYLDVVTEDARARVTLYAHHAVADAGHCVALLARLWDRYTDEVAGVANDGAPHDFPRPLEWYAARHGIPRSGVSGLEAASRPLPHAPILPPDPVTPAPASLARPERTTLEPEATARIVELSRRHGVTVNGLVTAALLRAYAETASEAADSSAEDRAYDAVPLRCVYPVDMRARLTPPVAAADGTNMAGLAAFAADITPATGVVELAQRISARLRHDLAEGIVQQSVLHFPEFFGPTAIHSLAGHIAVTNTGRVPRFRTPPELALTDYEIVYLSAHPRPSAGPSAAVTFLVYTFADRLCVGVLGGGQLAARLPSAVGRELADLAAVSIDVRSP</sequence>
<feature type="region of interest" description="Disordered" evidence="13">
    <location>
        <begin position="183"/>
        <end position="210"/>
    </location>
</feature>
<comment type="catalytic activity">
    <reaction evidence="3">
        <text>2 a mycocerosyl-[mycocerosic acid synthase] + a phthiodiolone = a dimycocerosyl phthiodiolone + 2 holo-[mycocerosic acid synthase].</text>
        <dbReference type="EC" id="2.3.1.282"/>
    </reaction>
</comment>
<dbReference type="Proteomes" id="UP001611415">
    <property type="component" value="Unassembled WGS sequence"/>
</dbReference>
<gene>
    <name evidence="15" type="ORF">ACH49W_07985</name>
</gene>
<evidence type="ECO:0000256" key="8">
    <source>
        <dbReference type="ARBA" id="ARBA00022679"/>
    </source>
</evidence>
<feature type="domain" description="Phthiocerol/phthiodiolone dimycocerosyl transferase C-terminal" evidence="14">
    <location>
        <begin position="203"/>
        <end position="403"/>
    </location>
</feature>
<dbReference type="NCBIfam" id="NF006787">
    <property type="entry name" value="PRK09294.1-1"/>
    <property type="match status" value="1"/>
</dbReference>
<keyword evidence="7" id="KW-0444">Lipid biosynthesis</keyword>
<evidence type="ECO:0000259" key="14">
    <source>
        <dbReference type="Pfam" id="PF16911"/>
    </source>
</evidence>
<name>A0ABW7WWU4_9NOCA</name>
<dbReference type="SUPFAM" id="SSF52777">
    <property type="entry name" value="CoA-dependent acyltransferases"/>
    <property type="match status" value="2"/>
</dbReference>
<evidence type="ECO:0000256" key="11">
    <source>
        <dbReference type="ARBA" id="ARBA00032317"/>
    </source>
</evidence>
<evidence type="ECO:0000256" key="1">
    <source>
        <dbReference type="ARBA" id="ARBA00000026"/>
    </source>
</evidence>
<comment type="caution">
    <text evidence="15">The sequence shown here is derived from an EMBL/GenBank/DDBJ whole genome shotgun (WGS) entry which is preliminary data.</text>
</comment>
<dbReference type="InterPro" id="IPR031641">
    <property type="entry name" value="PapA_C"/>
</dbReference>
<evidence type="ECO:0000256" key="9">
    <source>
        <dbReference type="ARBA" id="ARBA00023315"/>
    </source>
</evidence>